<evidence type="ECO:0000313" key="3">
    <source>
        <dbReference type="Proteomes" id="UP000008827"/>
    </source>
</evidence>
<dbReference type="EMBL" id="CM000840">
    <property type="protein sequence ID" value="KRH50350.1"/>
    <property type="molecule type" value="Genomic_DNA"/>
</dbReference>
<name>K7L338_SOYBN</name>
<protein>
    <submittedName>
        <fullName evidence="1 2">Uncharacterized protein</fullName>
    </submittedName>
</protein>
<accession>K7L338</accession>
<organism evidence="1">
    <name type="scientific">Glycine max</name>
    <name type="common">Soybean</name>
    <name type="synonym">Glycine hispida</name>
    <dbReference type="NCBI Taxonomy" id="3847"/>
    <lineage>
        <taxon>Eukaryota</taxon>
        <taxon>Viridiplantae</taxon>
        <taxon>Streptophyta</taxon>
        <taxon>Embryophyta</taxon>
        <taxon>Tracheophyta</taxon>
        <taxon>Spermatophyta</taxon>
        <taxon>Magnoliopsida</taxon>
        <taxon>eudicotyledons</taxon>
        <taxon>Gunneridae</taxon>
        <taxon>Pentapetalae</taxon>
        <taxon>rosids</taxon>
        <taxon>fabids</taxon>
        <taxon>Fabales</taxon>
        <taxon>Fabaceae</taxon>
        <taxon>Papilionoideae</taxon>
        <taxon>50 kb inversion clade</taxon>
        <taxon>NPAAA clade</taxon>
        <taxon>indigoferoid/millettioid clade</taxon>
        <taxon>Phaseoleae</taxon>
        <taxon>Glycine</taxon>
        <taxon>Glycine subgen. Soja</taxon>
    </lineage>
</organism>
<sequence>MPIITSVTNAIIAIQTIFLIKISIYTLETHLLCIRICVFYSLFVDHSCLNIHLCKHS</sequence>
<gene>
    <name evidence="1" type="ORF">GLYMA_07G216500</name>
</gene>
<dbReference type="InParanoid" id="K7L338"/>
<evidence type="ECO:0000313" key="2">
    <source>
        <dbReference type="EnsemblPlants" id="KRH50350"/>
    </source>
</evidence>
<reference evidence="1 2" key="1">
    <citation type="journal article" date="2010" name="Nature">
        <title>Genome sequence of the palaeopolyploid soybean.</title>
        <authorList>
            <person name="Schmutz J."/>
            <person name="Cannon S.B."/>
            <person name="Schlueter J."/>
            <person name="Ma J."/>
            <person name="Mitros T."/>
            <person name="Nelson W."/>
            <person name="Hyten D.L."/>
            <person name="Song Q."/>
            <person name="Thelen J.J."/>
            <person name="Cheng J."/>
            <person name="Xu D."/>
            <person name="Hellsten U."/>
            <person name="May G.D."/>
            <person name="Yu Y."/>
            <person name="Sakurai T."/>
            <person name="Umezawa T."/>
            <person name="Bhattacharyya M.K."/>
            <person name="Sandhu D."/>
            <person name="Valliyodan B."/>
            <person name="Lindquist E."/>
            <person name="Peto M."/>
            <person name="Grant D."/>
            <person name="Shu S."/>
            <person name="Goodstein D."/>
            <person name="Barry K."/>
            <person name="Futrell-Griggs M."/>
            <person name="Abernathy B."/>
            <person name="Du J."/>
            <person name="Tian Z."/>
            <person name="Zhu L."/>
            <person name="Gill N."/>
            <person name="Joshi T."/>
            <person name="Libault M."/>
            <person name="Sethuraman A."/>
            <person name="Zhang X.-C."/>
            <person name="Shinozaki K."/>
            <person name="Nguyen H.T."/>
            <person name="Wing R.A."/>
            <person name="Cregan P."/>
            <person name="Specht J."/>
            <person name="Grimwood J."/>
            <person name="Rokhsar D."/>
            <person name="Stacey G."/>
            <person name="Shoemaker R.C."/>
            <person name="Jackson S.A."/>
        </authorList>
    </citation>
    <scope>NUCLEOTIDE SEQUENCE</scope>
    <source>
        <strain evidence="2">cv. Williams 82</strain>
        <tissue evidence="1">Callus</tissue>
    </source>
</reference>
<keyword evidence="3" id="KW-1185">Reference proteome</keyword>
<dbReference type="Gramene" id="KRH50350">
    <property type="protein sequence ID" value="KRH50350"/>
    <property type="gene ID" value="GLYMA_07G216500"/>
</dbReference>
<dbReference type="Proteomes" id="UP000008827">
    <property type="component" value="Chromosome 7"/>
</dbReference>
<dbReference type="AlphaFoldDB" id="K7L338"/>
<evidence type="ECO:0000313" key="1">
    <source>
        <dbReference type="EMBL" id="KRH50350.1"/>
    </source>
</evidence>
<dbReference type="EnsemblPlants" id="KRH50350">
    <property type="protein sequence ID" value="KRH50350"/>
    <property type="gene ID" value="GLYMA_07G216500"/>
</dbReference>
<dbReference type="PaxDb" id="3847-GLYMA07G34020.1"/>
<proteinExistence type="predicted"/>
<reference evidence="1" key="3">
    <citation type="submission" date="2018-07" db="EMBL/GenBank/DDBJ databases">
        <title>WGS assembly of Glycine max.</title>
        <authorList>
            <person name="Schmutz J."/>
            <person name="Cannon S."/>
            <person name="Schlueter J."/>
            <person name="Ma J."/>
            <person name="Mitros T."/>
            <person name="Nelson W."/>
            <person name="Hyten D."/>
            <person name="Song Q."/>
            <person name="Thelen J."/>
            <person name="Cheng J."/>
            <person name="Xu D."/>
            <person name="Hellsten U."/>
            <person name="May G."/>
            <person name="Yu Y."/>
            <person name="Sakurai T."/>
            <person name="Umezawa T."/>
            <person name="Bhattacharyya M."/>
            <person name="Sandhu D."/>
            <person name="Valliyodan B."/>
            <person name="Lindquist E."/>
            <person name="Peto M."/>
            <person name="Grant D."/>
            <person name="Shu S."/>
            <person name="Goodstein D."/>
            <person name="Barry K."/>
            <person name="Futrell-Griggs M."/>
            <person name="Abernathy B."/>
            <person name="Du J."/>
            <person name="Tian Z."/>
            <person name="Zhu L."/>
            <person name="Gill N."/>
            <person name="Joshi T."/>
            <person name="Libault M."/>
            <person name="Sethuraman A."/>
            <person name="Zhang X."/>
            <person name="Shinozaki K."/>
            <person name="Nguyen H."/>
            <person name="Wing R."/>
            <person name="Cregan P."/>
            <person name="Specht J."/>
            <person name="Grimwood J."/>
            <person name="Rokhsar D."/>
            <person name="Stacey G."/>
            <person name="Shoemaker R."/>
            <person name="Jackson S."/>
        </authorList>
    </citation>
    <scope>NUCLEOTIDE SEQUENCE</scope>
    <source>
        <tissue evidence="1">Callus</tissue>
    </source>
</reference>
<dbReference type="HOGENOM" id="CLU_3000295_0_0_1"/>
<reference evidence="2" key="2">
    <citation type="submission" date="2018-02" db="UniProtKB">
        <authorList>
            <consortium name="EnsemblPlants"/>
        </authorList>
    </citation>
    <scope>IDENTIFICATION</scope>
    <source>
        <strain evidence="2">Williams 82</strain>
    </source>
</reference>